<dbReference type="RefSeq" id="WP_199598966.1">
    <property type="nucleotide sequence ID" value="NZ_JAEHJZ010000021.1"/>
</dbReference>
<protein>
    <submittedName>
        <fullName evidence="1">Uncharacterized protein</fullName>
    </submittedName>
</protein>
<keyword evidence="2" id="KW-1185">Reference proteome</keyword>
<evidence type="ECO:0000313" key="2">
    <source>
        <dbReference type="Proteomes" id="UP000662373"/>
    </source>
</evidence>
<proteinExistence type="predicted"/>
<name>A0A934KX46_9FLAO</name>
<dbReference type="Proteomes" id="UP000662373">
    <property type="component" value="Unassembled WGS sequence"/>
</dbReference>
<organism evidence="1 2">
    <name type="scientific">Gelidibacter salicanalis</name>
    <dbReference type="NCBI Taxonomy" id="291193"/>
    <lineage>
        <taxon>Bacteria</taxon>
        <taxon>Pseudomonadati</taxon>
        <taxon>Bacteroidota</taxon>
        <taxon>Flavobacteriia</taxon>
        <taxon>Flavobacteriales</taxon>
        <taxon>Flavobacteriaceae</taxon>
        <taxon>Gelidibacter</taxon>
    </lineage>
</organism>
<accession>A0A934KX46</accession>
<gene>
    <name evidence="1" type="ORF">JEM65_09755</name>
</gene>
<reference evidence="1 2" key="1">
    <citation type="submission" date="2020-09" db="EMBL/GenBank/DDBJ databases">
        <title>Draft genome of Gelidibacter salicanalis PAMC21136.</title>
        <authorList>
            <person name="Park H."/>
        </authorList>
    </citation>
    <scope>NUCLEOTIDE SEQUENCE [LARGE SCALE GENOMIC DNA]</scope>
    <source>
        <strain evidence="1 2">PAMC21136</strain>
    </source>
</reference>
<sequence>MEDTTAKKTTNSFTKKKSFKLIEGKFEPAEAADVLFSILHDKIRFHNVQRLSIKERFNGDTSYSEGRLKDLKKSKKKIAKLIVEARDNGYNVEINSIIEMILTK</sequence>
<dbReference type="AlphaFoldDB" id="A0A934KX46"/>
<dbReference type="EMBL" id="JAEHJZ010000021">
    <property type="protein sequence ID" value="MBJ7880930.1"/>
    <property type="molecule type" value="Genomic_DNA"/>
</dbReference>
<evidence type="ECO:0000313" key="1">
    <source>
        <dbReference type="EMBL" id="MBJ7880930.1"/>
    </source>
</evidence>
<comment type="caution">
    <text evidence="1">The sequence shown here is derived from an EMBL/GenBank/DDBJ whole genome shotgun (WGS) entry which is preliminary data.</text>
</comment>